<sequence>MMKRMICGRKVLVVLDDVDHIDQLEALPYDSSWFKPGSRIIMTKRDEQVLVAHGVNLVQNVHMLSNNEGICLFSKYEFEREIPIKGCPGNTKNNSVNRNSEKNLELSYIGLEEDYKEIFLDVACILKGWLKYLAIKALQSYGFHARDVLRVLEQKSLITISHGGYLGMHNHIEEMRRNIVSSFAPR</sequence>
<feature type="domain" description="Disease resistance protein Roq1-like winged-helix" evidence="4">
    <location>
        <begin position="113"/>
        <end position="182"/>
    </location>
</feature>
<dbReference type="InterPro" id="IPR027417">
    <property type="entry name" value="P-loop_NTPase"/>
</dbReference>
<organism evidence="5 6">
    <name type="scientific">Lactuca saligna</name>
    <name type="common">Willowleaf lettuce</name>
    <dbReference type="NCBI Taxonomy" id="75948"/>
    <lineage>
        <taxon>Eukaryota</taxon>
        <taxon>Viridiplantae</taxon>
        <taxon>Streptophyta</taxon>
        <taxon>Embryophyta</taxon>
        <taxon>Tracheophyta</taxon>
        <taxon>Spermatophyta</taxon>
        <taxon>Magnoliopsida</taxon>
        <taxon>eudicotyledons</taxon>
        <taxon>Gunneridae</taxon>
        <taxon>Pentapetalae</taxon>
        <taxon>asterids</taxon>
        <taxon>campanulids</taxon>
        <taxon>Asterales</taxon>
        <taxon>Asteraceae</taxon>
        <taxon>Cichorioideae</taxon>
        <taxon>Cichorieae</taxon>
        <taxon>Lactucinae</taxon>
        <taxon>Lactuca</taxon>
    </lineage>
</organism>
<dbReference type="GO" id="GO:0006952">
    <property type="term" value="P:defense response"/>
    <property type="evidence" value="ECO:0007669"/>
    <property type="project" value="InterPro"/>
</dbReference>
<dbReference type="PANTHER" id="PTHR11017:SF544">
    <property type="entry name" value="ADP-RIBOSYL CYCLASE_CYCLIC ADP-RIBOSE HYDROLASE"/>
    <property type="match status" value="1"/>
</dbReference>
<dbReference type="Pfam" id="PF23282">
    <property type="entry name" value="WHD_ROQ1"/>
    <property type="match status" value="1"/>
</dbReference>
<evidence type="ECO:0000256" key="2">
    <source>
        <dbReference type="ARBA" id="ARBA00022737"/>
    </source>
</evidence>
<dbReference type="Gene3D" id="3.40.50.300">
    <property type="entry name" value="P-loop containing nucleotide triphosphate hydrolases"/>
    <property type="match status" value="1"/>
</dbReference>
<dbReference type="Pfam" id="PF00931">
    <property type="entry name" value="NB-ARC"/>
    <property type="match status" value="1"/>
</dbReference>
<protein>
    <recommendedName>
        <fullName evidence="7">NB-ARC domain-containing protein</fullName>
    </recommendedName>
</protein>
<dbReference type="GO" id="GO:0043531">
    <property type="term" value="F:ADP binding"/>
    <property type="evidence" value="ECO:0007669"/>
    <property type="project" value="InterPro"/>
</dbReference>
<dbReference type="SUPFAM" id="SSF52540">
    <property type="entry name" value="P-loop containing nucleoside triphosphate hydrolases"/>
    <property type="match status" value="1"/>
</dbReference>
<evidence type="ECO:0000313" key="6">
    <source>
        <dbReference type="Proteomes" id="UP001177003"/>
    </source>
</evidence>
<dbReference type="EMBL" id="OX465085">
    <property type="protein sequence ID" value="CAI9303591.1"/>
    <property type="molecule type" value="Genomic_DNA"/>
</dbReference>
<dbReference type="InterPro" id="IPR002182">
    <property type="entry name" value="NB-ARC"/>
</dbReference>
<keyword evidence="6" id="KW-1185">Reference proteome</keyword>
<reference evidence="5" key="1">
    <citation type="submission" date="2023-04" db="EMBL/GenBank/DDBJ databases">
        <authorList>
            <person name="Vijverberg K."/>
            <person name="Xiong W."/>
            <person name="Schranz E."/>
        </authorList>
    </citation>
    <scope>NUCLEOTIDE SEQUENCE</scope>
</reference>
<feature type="domain" description="NB-ARC" evidence="3">
    <location>
        <begin position="2"/>
        <end position="81"/>
    </location>
</feature>
<dbReference type="AlphaFoldDB" id="A0AA36A2U7"/>
<gene>
    <name evidence="5" type="ORF">LSALG_LOCUS42016</name>
</gene>
<evidence type="ECO:0000259" key="4">
    <source>
        <dbReference type="Pfam" id="PF23282"/>
    </source>
</evidence>
<evidence type="ECO:0000256" key="1">
    <source>
        <dbReference type="ARBA" id="ARBA00022614"/>
    </source>
</evidence>
<keyword evidence="1" id="KW-0433">Leucine-rich repeat</keyword>
<evidence type="ECO:0000313" key="5">
    <source>
        <dbReference type="EMBL" id="CAI9303591.1"/>
    </source>
</evidence>
<dbReference type="PANTHER" id="PTHR11017">
    <property type="entry name" value="LEUCINE-RICH REPEAT-CONTAINING PROTEIN"/>
    <property type="match status" value="1"/>
</dbReference>
<accession>A0AA36A2U7</accession>
<name>A0AA36A2U7_LACSI</name>
<keyword evidence="2" id="KW-0677">Repeat</keyword>
<proteinExistence type="predicted"/>
<dbReference type="Proteomes" id="UP001177003">
    <property type="component" value="Chromosome 9"/>
</dbReference>
<evidence type="ECO:0000259" key="3">
    <source>
        <dbReference type="Pfam" id="PF00931"/>
    </source>
</evidence>
<dbReference type="InterPro" id="IPR044974">
    <property type="entry name" value="Disease_R_plants"/>
</dbReference>
<evidence type="ECO:0008006" key="7">
    <source>
        <dbReference type="Google" id="ProtNLM"/>
    </source>
</evidence>
<dbReference type="InterPro" id="IPR058192">
    <property type="entry name" value="WHD_ROQ1-like"/>
</dbReference>